<evidence type="ECO:0000313" key="5">
    <source>
        <dbReference type="Proteomes" id="UP001501455"/>
    </source>
</evidence>
<evidence type="ECO:0000256" key="1">
    <source>
        <dbReference type="SAM" id="MobiDB-lite"/>
    </source>
</evidence>
<dbReference type="InterPro" id="IPR011992">
    <property type="entry name" value="EF-hand-dom_pair"/>
</dbReference>
<dbReference type="RefSeq" id="WP_345579767.1">
    <property type="nucleotide sequence ID" value="NZ_BAAAXF010000042.1"/>
</dbReference>
<organism evidence="4 5">
    <name type="scientific">Streptomyces prasinosporus</name>
    <dbReference type="NCBI Taxonomy" id="68256"/>
    <lineage>
        <taxon>Bacteria</taxon>
        <taxon>Bacillati</taxon>
        <taxon>Actinomycetota</taxon>
        <taxon>Actinomycetes</taxon>
        <taxon>Kitasatosporales</taxon>
        <taxon>Streptomycetaceae</taxon>
        <taxon>Streptomyces</taxon>
        <taxon>Streptomyces albogriseolus group</taxon>
    </lineage>
</organism>
<protein>
    <recommendedName>
        <fullName evidence="2">EF-hand domain-containing protein</fullName>
    </recommendedName>
</protein>
<dbReference type="Pfam" id="PF13405">
    <property type="entry name" value="EF-hand_6"/>
    <property type="match status" value="1"/>
</dbReference>
<dbReference type="Proteomes" id="UP001501455">
    <property type="component" value="Unassembled WGS sequence"/>
</dbReference>
<dbReference type="PROSITE" id="PS50222">
    <property type="entry name" value="EF_HAND_2"/>
    <property type="match status" value="1"/>
</dbReference>
<sequence>MAEGGRQAVFDVVDGDGANEITKDEFARFPRDVRKSDAPDAMDVFTGLDTDGDGAISRHEFPRAIRECWLSDDPDAPGSPFFGHVRPPPRRERRSGGVPPGPVR</sequence>
<reference evidence="5" key="2">
    <citation type="journal article" date="2019" name="Int. J. Syst. Evol. Microbiol.">
        <title>The Global Catalogue of Microorganisms (GCM) 10K type strain sequencing project: providing services to taxonomists for standard genome sequencing and annotation.</title>
        <authorList>
            <consortium name="The Broad Institute Genomics Platform"/>
            <consortium name="The Broad Institute Genome Sequencing Center for Infectious Disease"/>
            <person name="Wu L."/>
            <person name="Ma J."/>
        </authorList>
    </citation>
    <scope>NUCLEOTIDE SEQUENCE [LARGE SCALE GENOMIC DNA]</scope>
    <source>
        <strain evidence="5">JCM 4816</strain>
    </source>
</reference>
<dbReference type="EMBL" id="BAAAXF010000042">
    <property type="protein sequence ID" value="GAA3499151.1"/>
    <property type="molecule type" value="Genomic_DNA"/>
</dbReference>
<feature type="domain" description="EF-hand" evidence="2">
    <location>
        <begin position="36"/>
        <end position="71"/>
    </location>
</feature>
<dbReference type="SUPFAM" id="SSF47473">
    <property type="entry name" value="EF-hand"/>
    <property type="match status" value="1"/>
</dbReference>
<dbReference type="Pfam" id="PF13202">
    <property type="entry name" value="EF-hand_5"/>
    <property type="match status" value="1"/>
</dbReference>
<dbReference type="InterPro" id="IPR018247">
    <property type="entry name" value="EF_Hand_1_Ca_BS"/>
</dbReference>
<comment type="caution">
    <text evidence="4">The sequence shown here is derived from an EMBL/GenBank/DDBJ whole genome shotgun (WGS) entry which is preliminary data.</text>
</comment>
<keyword evidence="5" id="KW-1185">Reference proteome</keyword>
<dbReference type="PROSITE" id="PS00018">
    <property type="entry name" value="EF_HAND_1"/>
    <property type="match status" value="1"/>
</dbReference>
<reference evidence="4" key="3">
    <citation type="submission" date="2023-12" db="EMBL/GenBank/DDBJ databases">
        <authorList>
            <person name="Sun Q."/>
            <person name="Inoue M."/>
        </authorList>
    </citation>
    <scope>NUCLEOTIDE SEQUENCE</scope>
    <source>
        <strain evidence="4">JCM 4816</strain>
    </source>
</reference>
<dbReference type="EMBL" id="BAAAXF010000074">
    <property type="protein sequence ID" value="GAA3503197.1"/>
    <property type="molecule type" value="Genomic_DNA"/>
</dbReference>
<name>A0ABP6U666_9ACTN</name>
<evidence type="ECO:0000313" key="3">
    <source>
        <dbReference type="EMBL" id="GAA3499151.1"/>
    </source>
</evidence>
<gene>
    <name evidence="3" type="ORF">GCM10019016_062550</name>
    <name evidence="4" type="ORF">GCM10019016_103070</name>
</gene>
<reference evidence="4" key="1">
    <citation type="journal article" date="2014" name="Int. J. Syst. Evol. Microbiol.">
        <title>Complete genome of a new Firmicutes species belonging to the dominant human colonic microbiota ('Ruminococcus bicirculans') reveals two chromosomes and a selective capacity to utilize plant glucans.</title>
        <authorList>
            <consortium name="NISC Comparative Sequencing Program"/>
            <person name="Wegmann U."/>
            <person name="Louis P."/>
            <person name="Goesmann A."/>
            <person name="Henrissat B."/>
            <person name="Duncan S.H."/>
            <person name="Flint H.J."/>
        </authorList>
    </citation>
    <scope>NUCLEOTIDE SEQUENCE</scope>
    <source>
        <strain evidence="4">JCM 4816</strain>
    </source>
</reference>
<dbReference type="InterPro" id="IPR002048">
    <property type="entry name" value="EF_hand_dom"/>
</dbReference>
<evidence type="ECO:0000259" key="2">
    <source>
        <dbReference type="PROSITE" id="PS50222"/>
    </source>
</evidence>
<accession>A0ABP6U666</accession>
<dbReference type="Gene3D" id="1.10.238.10">
    <property type="entry name" value="EF-hand"/>
    <property type="match status" value="1"/>
</dbReference>
<feature type="region of interest" description="Disordered" evidence="1">
    <location>
        <begin position="72"/>
        <end position="104"/>
    </location>
</feature>
<proteinExistence type="predicted"/>
<evidence type="ECO:0000313" key="4">
    <source>
        <dbReference type="EMBL" id="GAA3503197.1"/>
    </source>
</evidence>